<reference evidence="3 4" key="1">
    <citation type="submission" date="2013-12" db="EMBL/GenBank/DDBJ databases">
        <title>Complete genome sequence of Rhizobium etli bv. mimosae IE4771.</title>
        <authorList>
            <person name="Bustos P."/>
            <person name="Santamaria R.I."/>
            <person name="Lozano L."/>
            <person name="Ormeno-Orrillo E."/>
            <person name="Rogel M.A."/>
            <person name="Romero D."/>
            <person name="Cevallos M.A."/>
            <person name="Martinez-Romero E."/>
            <person name="Gonzalez V."/>
        </authorList>
    </citation>
    <scope>NUCLEOTIDE SEQUENCE [LARGE SCALE GENOMIC DNA]</scope>
    <source>
        <strain evidence="3 4">IE4771</strain>
        <plasmid evidence="4">Plasmid pRetIE4771c</plasmid>
    </source>
</reference>
<evidence type="ECO:0000313" key="4">
    <source>
        <dbReference type="Proteomes" id="UP000027180"/>
    </source>
</evidence>
<protein>
    <submittedName>
        <fullName evidence="3">Dienelactone hydrolase protein</fullName>
        <ecNumber evidence="3">3.1.1.45</ecNumber>
    </submittedName>
</protein>
<dbReference type="KEGG" id="rei:IE4771_PC00337"/>
<dbReference type="InterPro" id="IPR057802">
    <property type="entry name" value="YqhI_dom"/>
</dbReference>
<dbReference type="NCBIfam" id="NF041440">
    <property type="entry name" value="hydrolase_YghX"/>
    <property type="match status" value="1"/>
</dbReference>
<evidence type="ECO:0000259" key="1">
    <source>
        <dbReference type="Pfam" id="PF01738"/>
    </source>
</evidence>
<dbReference type="EMBL" id="CP006989">
    <property type="protein sequence ID" value="AIC30462.1"/>
    <property type="molecule type" value="Genomic_DNA"/>
</dbReference>
<evidence type="ECO:0000313" key="3">
    <source>
        <dbReference type="EMBL" id="AIC30462.1"/>
    </source>
</evidence>
<dbReference type="GO" id="GO:0008806">
    <property type="term" value="F:carboxymethylenebutenolidase activity"/>
    <property type="evidence" value="ECO:0007669"/>
    <property type="project" value="UniProtKB-EC"/>
</dbReference>
<gene>
    <name evidence="3" type="ORF">IE4771_PC00337</name>
</gene>
<geneLocation type="plasmid" evidence="3 4">
    <name>pRetIE4771c</name>
</geneLocation>
<dbReference type="PANTHER" id="PTHR46623">
    <property type="entry name" value="CARBOXYMETHYLENEBUTENOLIDASE-RELATED"/>
    <property type="match status" value="1"/>
</dbReference>
<dbReference type="SUPFAM" id="SSF53474">
    <property type="entry name" value="alpha/beta-Hydrolases"/>
    <property type="match status" value="1"/>
</dbReference>
<dbReference type="Gene3D" id="3.40.50.1820">
    <property type="entry name" value="alpha/beta hydrolase"/>
    <property type="match status" value="1"/>
</dbReference>
<dbReference type="InterPro" id="IPR029058">
    <property type="entry name" value="AB_hydrolase_fold"/>
</dbReference>
<feature type="domain" description="Dienelactone hydrolase" evidence="1">
    <location>
        <begin position="84"/>
        <end position="294"/>
    </location>
</feature>
<dbReference type="Proteomes" id="UP000027180">
    <property type="component" value="Plasmid pRetIE4771c"/>
</dbReference>
<evidence type="ECO:0000259" key="2">
    <source>
        <dbReference type="Pfam" id="PF23678"/>
    </source>
</evidence>
<name>A0A060I9G4_RHIET</name>
<dbReference type="Pfam" id="PF01738">
    <property type="entry name" value="DLH"/>
    <property type="match status" value="1"/>
</dbReference>
<sequence length="295" mass="32082">MTRMTAKDFPQELLELYDYYAHGKITKREFLDRAGKFAVGGVTAAAILASLSPNYALATQVEATDPDISAEYITYPSPKGNGDVRGYLVRPKNATGKVAAVVVVHENRGLNPYIEDVARRVAKAGFIALAPDGLTSVGGYPGNDEKGRELQQKVDPEKLMNDFFAAVEFLMKDDLTTGKVGIVGFCYGGGVANAAAVAYPELAAAVPFYGRQPRAEDVPKIKAPLLIHYAGLDKGINEGWPAYEAALKSAGKTYEAHIYPDVNHGFHNDTTPRYDEAAAKLAWQRTVDWFTKYLA</sequence>
<dbReference type="HOGENOM" id="CLU_054590_7_2_5"/>
<dbReference type="InterPro" id="IPR048094">
    <property type="entry name" value="YghX_hydrolase-like"/>
</dbReference>
<keyword evidence="3" id="KW-0614">Plasmid</keyword>
<keyword evidence="3" id="KW-0378">Hydrolase</keyword>
<dbReference type="RefSeq" id="WP_010059453.1">
    <property type="nucleotide sequence ID" value="NZ_CP006989.1"/>
</dbReference>
<dbReference type="OrthoDB" id="9771666at2"/>
<organism evidence="3 4">
    <name type="scientific">Rhizobium etli bv. mimosae str. IE4771</name>
    <dbReference type="NCBI Taxonomy" id="1432050"/>
    <lineage>
        <taxon>Bacteria</taxon>
        <taxon>Pseudomonadati</taxon>
        <taxon>Pseudomonadota</taxon>
        <taxon>Alphaproteobacteria</taxon>
        <taxon>Hyphomicrobiales</taxon>
        <taxon>Rhizobiaceae</taxon>
        <taxon>Rhizobium/Agrobacterium group</taxon>
        <taxon>Rhizobium</taxon>
    </lineage>
</organism>
<dbReference type="AlphaFoldDB" id="A0A060I9G4"/>
<dbReference type="EC" id="3.1.1.45" evidence="3"/>
<proteinExistence type="predicted"/>
<feature type="domain" description="YqhI" evidence="2">
    <location>
        <begin position="1"/>
        <end position="36"/>
    </location>
</feature>
<accession>A0A060I9G4</accession>
<dbReference type="Pfam" id="PF23678">
    <property type="entry name" value="YqhI"/>
    <property type="match status" value="1"/>
</dbReference>
<dbReference type="PANTHER" id="PTHR46623:SF6">
    <property type="entry name" value="ALPHA_BETA-HYDROLASES SUPERFAMILY PROTEIN"/>
    <property type="match status" value="1"/>
</dbReference>
<dbReference type="InterPro" id="IPR002925">
    <property type="entry name" value="Dienelactn_hydro"/>
</dbReference>
<dbReference type="InterPro" id="IPR051049">
    <property type="entry name" value="Dienelactone_hydrolase-like"/>
</dbReference>